<dbReference type="GO" id="GO:0016020">
    <property type="term" value="C:membrane"/>
    <property type="evidence" value="ECO:0007669"/>
    <property type="project" value="UniProtKB-SubCell"/>
</dbReference>
<evidence type="ECO:0000256" key="5">
    <source>
        <dbReference type="SAM" id="Phobius"/>
    </source>
</evidence>
<dbReference type="InterPro" id="IPR000326">
    <property type="entry name" value="PAP2/HPO"/>
</dbReference>
<evidence type="ECO:0000256" key="4">
    <source>
        <dbReference type="ARBA" id="ARBA00023136"/>
    </source>
</evidence>
<reference evidence="7 8" key="1">
    <citation type="journal article" date="2021" name="Sci. Rep.">
        <title>The distribution of antibiotic resistance genes in chicken gut microbiota commensals.</title>
        <authorList>
            <person name="Juricova H."/>
            <person name="Matiasovicova J."/>
            <person name="Kubasova T."/>
            <person name="Cejkova D."/>
            <person name="Rychlik I."/>
        </authorList>
    </citation>
    <scope>NUCLEOTIDE SEQUENCE [LARGE SCALE GENOMIC DNA]</scope>
    <source>
        <strain evidence="7 8">An819</strain>
    </source>
</reference>
<dbReference type="Proteomes" id="UP000764045">
    <property type="component" value="Unassembled WGS sequence"/>
</dbReference>
<evidence type="ECO:0000256" key="3">
    <source>
        <dbReference type="ARBA" id="ARBA00022989"/>
    </source>
</evidence>
<dbReference type="InterPro" id="IPR052185">
    <property type="entry name" value="IPC_Synthase-Related"/>
</dbReference>
<dbReference type="InterPro" id="IPR026841">
    <property type="entry name" value="Aur1/Ipt1"/>
</dbReference>
<protein>
    <submittedName>
        <fullName evidence="7">Phosphatase PAP2 family protein</fullName>
    </submittedName>
</protein>
<keyword evidence="2 5" id="KW-0812">Transmembrane</keyword>
<feature type="transmembrane region" description="Helical" evidence="5">
    <location>
        <begin position="21"/>
        <end position="42"/>
    </location>
</feature>
<feature type="transmembrane region" description="Helical" evidence="5">
    <location>
        <begin position="169"/>
        <end position="188"/>
    </location>
</feature>
<organism evidence="7 8">
    <name type="scientific">Marseilla massiliensis</name>
    <dbReference type="NCBI Taxonomy" id="1841864"/>
    <lineage>
        <taxon>Bacteria</taxon>
        <taxon>Pseudomonadati</taxon>
        <taxon>Bacteroidota</taxon>
        <taxon>Bacteroidia</taxon>
        <taxon>Bacteroidales</taxon>
        <taxon>Prevotellaceae</taxon>
        <taxon>Marseilla</taxon>
    </lineage>
</organism>
<feature type="transmembrane region" description="Helical" evidence="5">
    <location>
        <begin position="143"/>
        <end position="162"/>
    </location>
</feature>
<dbReference type="AlphaFoldDB" id="A0A938WL15"/>
<keyword evidence="4 5" id="KW-0472">Membrane</keyword>
<dbReference type="SMART" id="SM00014">
    <property type="entry name" value="acidPPc"/>
    <property type="match status" value="1"/>
</dbReference>
<sequence length="324" mass="37295">MNYKTFDFLSIFKLEKKPKKGLLAAEWVMVGYMAFTLLLMLFTYTKLENPESMLWGRLRIAVMTAALWAVYRMLPCPLTRFARVAAQMALLSWWYPDTYEFNRMFPNLDHHFATWEQQLFGCQPALLFCRALPGPVFSELMDLGYASYFPMILVVTLFFFVWRYKDFHRAAFVILASFFIYYVIYIILPVAGPQYYYKAIGMDAAAQGHFADVGNYFATHREALTSPGYRDGVFYKMVADAHEAGERPTAAFPSSHVGISTILLLLVWRARSRRLLLALLPLYVLLCLSTVYIYAHYAIDVFAGWASAVVLFVALNAAYSRIRE</sequence>
<proteinExistence type="predicted"/>
<evidence type="ECO:0000256" key="2">
    <source>
        <dbReference type="ARBA" id="ARBA00022692"/>
    </source>
</evidence>
<comment type="caution">
    <text evidence="7">The sequence shown here is derived from an EMBL/GenBank/DDBJ whole genome shotgun (WGS) entry which is preliminary data.</text>
</comment>
<dbReference type="PANTHER" id="PTHR31310">
    <property type="match status" value="1"/>
</dbReference>
<dbReference type="InterPro" id="IPR036938">
    <property type="entry name" value="PAP2/HPO_sf"/>
</dbReference>
<evidence type="ECO:0000259" key="6">
    <source>
        <dbReference type="SMART" id="SM00014"/>
    </source>
</evidence>
<feature type="domain" description="Phosphatidic acid phosphatase type 2/haloperoxidase" evidence="6">
    <location>
        <begin position="200"/>
        <end position="316"/>
    </location>
</feature>
<dbReference type="PANTHER" id="PTHR31310:SF7">
    <property type="entry name" value="PA-PHOSPHATASE RELATED-FAMILY PROTEIN DDB_G0268928"/>
    <property type="match status" value="1"/>
</dbReference>
<keyword evidence="8" id="KW-1185">Reference proteome</keyword>
<accession>A0A938WL15</accession>
<dbReference type="EMBL" id="JACJJL010000001">
    <property type="protein sequence ID" value="MBM6660305.1"/>
    <property type="molecule type" value="Genomic_DNA"/>
</dbReference>
<gene>
    <name evidence="7" type="ORF">H6B30_00800</name>
</gene>
<comment type="subcellular location">
    <subcellularLocation>
        <location evidence="1">Membrane</location>
        <topology evidence="1">Multi-pass membrane protein</topology>
    </subcellularLocation>
</comment>
<feature type="transmembrane region" description="Helical" evidence="5">
    <location>
        <begin position="275"/>
        <end position="295"/>
    </location>
</feature>
<dbReference type="RefSeq" id="WP_205106932.1">
    <property type="nucleotide sequence ID" value="NZ_JACJJL010000001.1"/>
</dbReference>
<dbReference type="SUPFAM" id="SSF48317">
    <property type="entry name" value="Acid phosphatase/Vanadium-dependent haloperoxidase"/>
    <property type="match status" value="1"/>
</dbReference>
<dbReference type="Gene3D" id="1.20.144.10">
    <property type="entry name" value="Phosphatidic acid phosphatase type 2/haloperoxidase"/>
    <property type="match status" value="1"/>
</dbReference>
<dbReference type="Pfam" id="PF14378">
    <property type="entry name" value="PAP2_3"/>
    <property type="match status" value="1"/>
</dbReference>
<evidence type="ECO:0000313" key="7">
    <source>
        <dbReference type="EMBL" id="MBM6660305.1"/>
    </source>
</evidence>
<evidence type="ECO:0000256" key="1">
    <source>
        <dbReference type="ARBA" id="ARBA00004141"/>
    </source>
</evidence>
<feature type="transmembrane region" description="Helical" evidence="5">
    <location>
        <begin position="250"/>
        <end position="268"/>
    </location>
</feature>
<feature type="transmembrane region" description="Helical" evidence="5">
    <location>
        <begin position="301"/>
        <end position="319"/>
    </location>
</feature>
<keyword evidence="3 5" id="KW-1133">Transmembrane helix</keyword>
<evidence type="ECO:0000313" key="8">
    <source>
        <dbReference type="Proteomes" id="UP000764045"/>
    </source>
</evidence>
<name>A0A938WL15_9BACT</name>